<dbReference type="Pfam" id="PF13472">
    <property type="entry name" value="Lipase_GDSL_2"/>
    <property type="match status" value="1"/>
</dbReference>
<sequence length="223" mass="23429">MNRKAEPTRRSVLALSVSLLALVSVSFAPAIALAAPKIVVLGDSLSAGYQLPPGAAFPEKLQKALDAKGVAAEIVGAGVSGDTLAGGLSRLDWSVGDDADAVIVELGGNDALRGLPVEKARSSLETIITRLKERGKLVLLAGMMAPPNMGDAYVTEFNAMYGKLARKHDVMLYPFFLEGVAAVPELNLADGFHPNEKGIDVIVERILPDVKKLVAEAEEKGDS</sequence>
<dbReference type="InterPro" id="IPR051532">
    <property type="entry name" value="Ester_Hydrolysis_Enzymes"/>
</dbReference>
<dbReference type="EMBL" id="JBHTJV010000009">
    <property type="protein sequence ID" value="MFD0916686.1"/>
    <property type="molecule type" value="Genomic_DNA"/>
</dbReference>
<dbReference type="RefSeq" id="WP_377212542.1">
    <property type="nucleotide sequence ID" value="NZ_JBHTJV010000009.1"/>
</dbReference>
<gene>
    <name evidence="3" type="ORF">ACFQ14_09730</name>
</gene>
<feature type="chain" id="PRO_5046518666" evidence="1">
    <location>
        <begin position="35"/>
        <end position="223"/>
    </location>
</feature>
<evidence type="ECO:0000313" key="3">
    <source>
        <dbReference type="EMBL" id="MFD0916686.1"/>
    </source>
</evidence>
<feature type="signal peptide" evidence="1">
    <location>
        <begin position="1"/>
        <end position="34"/>
    </location>
</feature>
<dbReference type="PROSITE" id="PS01098">
    <property type="entry name" value="LIPASE_GDSL_SER"/>
    <property type="match status" value="1"/>
</dbReference>
<dbReference type="InterPro" id="IPR013830">
    <property type="entry name" value="SGNH_hydro"/>
</dbReference>
<dbReference type="Gene3D" id="3.40.50.1110">
    <property type="entry name" value="SGNH hydrolase"/>
    <property type="match status" value="1"/>
</dbReference>
<reference evidence="4" key="1">
    <citation type="journal article" date="2019" name="Int. J. Syst. Evol. Microbiol.">
        <title>The Global Catalogue of Microorganisms (GCM) 10K type strain sequencing project: providing services to taxonomists for standard genome sequencing and annotation.</title>
        <authorList>
            <consortium name="The Broad Institute Genomics Platform"/>
            <consortium name="The Broad Institute Genome Sequencing Center for Infectious Disease"/>
            <person name="Wu L."/>
            <person name="Ma J."/>
        </authorList>
    </citation>
    <scope>NUCLEOTIDE SEQUENCE [LARGE SCALE GENOMIC DNA]</scope>
    <source>
        <strain evidence="4">CCUG 60023</strain>
    </source>
</reference>
<dbReference type="InterPro" id="IPR006311">
    <property type="entry name" value="TAT_signal"/>
</dbReference>
<accession>A0ABW3FDW9</accession>
<dbReference type="Proteomes" id="UP001597101">
    <property type="component" value="Unassembled WGS sequence"/>
</dbReference>
<dbReference type="InterPro" id="IPR036514">
    <property type="entry name" value="SGNH_hydro_sf"/>
</dbReference>
<dbReference type="CDD" id="cd01822">
    <property type="entry name" value="Lysophospholipase_L1_like"/>
    <property type="match status" value="1"/>
</dbReference>
<name>A0ABW3FDW9_9HYPH</name>
<evidence type="ECO:0000256" key="1">
    <source>
        <dbReference type="SAM" id="SignalP"/>
    </source>
</evidence>
<feature type="domain" description="SGNH hydrolase-type esterase" evidence="2">
    <location>
        <begin position="40"/>
        <end position="198"/>
    </location>
</feature>
<dbReference type="InterPro" id="IPR008265">
    <property type="entry name" value="Lipase_GDSL_AS"/>
</dbReference>
<dbReference type="PROSITE" id="PS51318">
    <property type="entry name" value="TAT"/>
    <property type="match status" value="1"/>
</dbReference>
<proteinExistence type="predicted"/>
<evidence type="ECO:0000313" key="4">
    <source>
        <dbReference type="Proteomes" id="UP001597101"/>
    </source>
</evidence>
<dbReference type="PANTHER" id="PTHR30383:SF24">
    <property type="entry name" value="THIOESTERASE 1_PROTEASE 1_LYSOPHOSPHOLIPASE L1"/>
    <property type="match status" value="1"/>
</dbReference>
<evidence type="ECO:0000259" key="2">
    <source>
        <dbReference type="Pfam" id="PF13472"/>
    </source>
</evidence>
<organism evidence="3 4">
    <name type="scientific">Pseudahrensia aquimaris</name>
    <dbReference type="NCBI Taxonomy" id="744461"/>
    <lineage>
        <taxon>Bacteria</taxon>
        <taxon>Pseudomonadati</taxon>
        <taxon>Pseudomonadota</taxon>
        <taxon>Alphaproteobacteria</taxon>
        <taxon>Hyphomicrobiales</taxon>
        <taxon>Ahrensiaceae</taxon>
        <taxon>Pseudahrensia</taxon>
    </lineage>
</organism>
<keyword evidence="4" id="KW-1185">Reference proteome</keyword>
<comment type="caution">
    <text evidence="3">The sequence shown here is derived from an EMBL/GenBank/DDBJ whole genome shotgun (WGS) entry which is preliminary data.</text>
</comment>
<dbReference type="SUPFAM" id="SSF52266">
    <property type="entry name" value="SGNH hydrolase"/>
    <property type="match status" value="1"/>
</dbReference>
<keyword evidence="1" id="KW-0732">Signal</keyword>
<protein>
    <submittedName>
        <fullName evidence="3">Arylesterase</fullName>
    </submittedName>
</protein>
<dbReference type="PANTHER" id="PTHR30383">
    <property type="entry name" value="THIOESTERASE 1/PROTEASE 1/LYSOPHOSPHOLIPASE L1"/>
    <property type="match status" value="1"/>
</dbReference>